<evidence type="ECO:0000256" key="2">
    <source>
        <dbReference type="ARBA" id="ARBA00023125"/>
    </source>
</evidence>
<dbReference type="Proteomes" id="UP000028702">
    <property type="component" value="Unassembled WGS sequence"/>
</dbReference>
<sequence>MENVKQDLPTRVKLILAAERLLGERGFQHVSVKEILAAAGQRNESALQYHFGSRAGLIAAVFAYRVDQIEARRIELLNALEAEGRSGDLRAVLGAALGPLVEVMDSEDKYYLLFAVQALFDPKFDLPSFIEAPSMDGLGRAVSWIRAAVPDLPDHVFGMRLRLAIETSIGAMARWIRAETAPDSHAQALFVSNLLDTAEAILRAPLSGESARIIKETAS</sequence>
<comment type="caution">
    <text evidence="6">The sequence shown here is derived from an EMBL/GenBank/DDBJ whole genome shotgun (WGS) entry which is preliminary data.</text>
</comment>
<proteinExistence type="predicted"/>
<feature type="domain" description="HTH tetR-type" evidence="5">
    <location>
        <begin position="8"/>
        <end position="69"/>
    </location>
</feature>
<dbReference type="GO" id="GO:0003700">
    <property type="term" value="F:DNA-binding transcription factor activity"/>
    <property type="evidence" value="ECO:0007669"/>
    <property type="project" value="TreeGrafter"/>
</dbReference>
<reference evidence="6 7" key="1">
    <citation type="submission" date="2014-07" db="EMBL/GenBank/DDBJ databases">
        <title>Tepidicaulis marinum gen. nov., sp. nov., a novel marine bacterium denitrifying nitrate to nitrous oxide strictly under microaerobic conditions.</title>
        <authorList>
            <person name="Takeuchi M."/>
            <person name="Yamagishi T."/>
            <person name="Kamagata Y."/>
            <person name="Oshima K."/>
            <person name="Hattori M."/>
            <person name="Katayama T."/>
            <person name="Hanada S."/>
            <person name="Tamaki H."/>
            <person name="Marumo K."/>
            <person name="Maeda H."/>
            <person name="Nedachi M."/>
            <person name="Iwasaki W."/>
            <person name="Suwa Y."/>
            <person name="Sakata S."/>
        </authorList>
    </citation>
    <scope>NUCLEOTIDE SEQUENCE [LARGE SCALE GENOMIC DNA]</scope>
    <source>
        <strain evidence="6 7">MA2</strain>
    </source>
</reference>
<keyword evidence="2 4" id="KW-0238">DNA-binding</keyword>
<gene>
    <name evidence="6" type="ORF">M2A_2025</name>
</gene>
<dbReference type="PROSITE" id="PS50977">
    <property type="entry name" value="HTH_TETR_2"/>
    <property type="match status" value="1"/>
</dbReference>
<keyword evidence="3" id="KW-0804">Transcription</keyword>
<dbReference type="RefSeq" id="WP_052379389.1">
    <property type="nucleotide sequence ID" value="NZ_BBIO01000010.1"/>
</dbReference>
<evidence type="ECO:0000313" key="7">
    <source>
        <dbReference type="Proteomes" id="UP000028702"/>
    </source>
</evidence>
<dbReference type="PANTHER" id="PTHR30055:SF234">
    <property type="entry name" value="HTH-TYPE TRANSCRIPTIONAL REGULATOR BETI"/>
    <property type="match status" value="1"/>
</dbReference>
<dbReference type="STRING" id="1333998.M2A_2025"/>
<dbReference type="InterPro" id="IPR050109">
    <property type="entry name" value="HTH-type_TetR-like_transc_reg"/>
</dbReference>
<dbReference type="EMBL" id="BBIO01000010">
    <property type="protein sequence ID" value="GAK45526.1"/>
    <property type="molecule type" value="Genomic_DNA"/>
</dbReference>
<keyword evidence="7" id="KW-1185">Reference proteome</keyword>
<feature type="DNA-binding region" description="H-T-H motif" evidence="4">
    <location>
        <begin position="32"/>
        <end position="51"/>
    </location>
</feature>
<dbReference type="InterPro" id="IPR001647">
    <property type="entry name" value="HTH_TetR"/>
</dbReference>
<dbReference type="Gene3D" id="1.10.357.10">
    <property type="entry name" value="Tetracycline Repressor, domain 2"/>
    <property type="match status" value="1"/>
</dbReference>
<evidence type="ECO:0000313" key="6">
    <source>
        <dbReference type="EMBL" id="GAK45526.1"/>
    </source>
</evidence>
<dbReference type="SUPFAM" id="SSF46689">
    <property type="entry name" value="Homeodomain-like"/>
    <property type="match status" value="1"/>
</dbReference>
<organism evidence="6 7">
    <name type="scientific">Tepidicaulis marinus</name>
    <dbReference type="NCBI Taxonomy" id="1333998"/>
    <lineage>
        <taxon>Bacteria</taxon>
        <taxon>Pseudomonadati</taxon>
        <taxon>Pseudomonadota</taxon>
        <taxon>Alphaproteobacteria</taxon>
        <taxon>Hyphomicrobiales</taxon>
        <taxon>Parvibaculaceae</taxon>
        <taxon>Tepidicaulis</taxon>
    </lineage>
</organism>
<dbReference type="PANTHER" id="PTHR30055">
    <property type="entry name" value="HTH-TYPE TRANSCRIPTIONAL REGULATOR RUTR"/>
    <property type="match status" value="1"/>
</dbReference>
<name>A0A081BBV8_9HYPH</name>
<dbReference type="Pfam" id="PF00440">
    <property type="entry name" value="TetR_N"/>
    <property type="match status" value="1"/>
</dbReference>
<dbReference type="AlphaFoldDB" id="A0A081BBV8"/>
<accession>A0A081BBV8</accession>
<evidence type="ECO:0000256" key="4">
    <source>
        <dbReference type="PROSITE-ProRule" id="PRU00335"/>
    </source>
</evidence>
<dbReference type="GO" id="GO:0000976">
    <property type="term" value="F:transcription cis-regulatory region binding"/>
    <property type="evidence" value="ECO:0007669"/>
    <property type="project" value="TreeGrafter"/>
</dbReference>
<keyword evidence="1" id="KW-0805">Transcription regulation</keyword>
<dbReference type="eggNOG" id="COG1309">
    <property type="taxonomic scope" value="Bacteria"/>
</dbReference>
<evidence type="ECO:0000256" key="1">
    <source>
        <dbReference type="ARBA" id="ARBA00023015"/>
    </source>
</evidence>
<protein>
    <submittedName>
        <fullName evidence="6">TetR family transcriptional regulator</fullName>
    </submittedName>
</protein>
<evidence type="ECO:0000259" key="5">
    <source>
        <dbReference type="PROSITE" id="PS50977"/>
    </source>
</evidence>
<evidence type="ECO:0000256" key="3">
    <source>
        <dbReference type="ARBA" id="ARBA00023163"/>
    </source>
</evidence>
<dbReference type="InterPro" id="IPR009057">
    <property type="entry name" value="Homeodomain-like_sf"/>
</dbReference>